<feature type="transmembrane region" description="Helical" evidence="8">
    <location>
        <begin position="406"/>
        <end position="428"/>
    </location>
</feature>
<keyword evidence="2 8" id="KW-0813">Transport</keyword>
<feature type="transmembrane region" description="Helical" evidence="8">
    <location>
        <begin position="344"/>
        <end position="362"/>
    </location>
</feature>
<comment type="subcellular location">
    <subcellularLocation>
        <location evidence="1">Cell inner membrane</location>
        <topology evidence="1">Multi-pass membrane protein</topology>
    </subcellularLocation>
    <subcellularLocation>
        <location evidence="8">Cell membrane</location>
        <topology evidence="8">Multi-pass membrane protein</topology>
    </subcellularLocation>
</comment>
<keyword evidence="7 8" id="KW-0472">Membrane</keyword>
<feature type="transmembrane region" description="Helical" evidence="8">
    <location>
        <begin position="61"/>
        <end position="88"/>
    </location>
</feature>
<feature type="transmembrane region" description="Helical" evidence="8">
    <location>
        <begin position="181"/>
        <end position="209"/>
    </location>
</feature>
<feature type="domain" description="ABC transmembrane type-1" evidence="9">
    <location>
        <begin position="334"/>
        <end position="528"/>
    </location>
</feature>
<feature type="transmembrane region" description="Helical" evidence="8">
    <location>
        <begin position="21"/>
        <end position="49"/>
    </location>
</feature>
<evidence type="ECO:0000256" key="7">
    <source>
        <dbReference type="ARBA" id="ARBA00023136"/>
    </source>
</evidence>
<feature type="transmembrane region" description="Helical" evidence="8">
    <location>
        <begin position="229"/>
        <end position="252"/>
    </location>
</feature>
<sequence>MALGGAGLSVGSGHRAAVGAAAALVLGFLGLFFAWPVAVIVGMGVGGGIAGVLGDPATWRLVAFTLGQAAASTVVALVLGMPLAYVLARLTIPGKMVLRAMVMVPFVLPTLVVGMAFRALFGGADGVSVAGIVLANAFFNVAVVARTVGGLWTHLDRRVEDTARSLGASRLRAFTSVTLPALLPALGSALAVVFLFCSTSFGVVLVLGGGDFRTLETEIYLRTVQLLDLPGAAALSLLQLAAVVAALVIAAVSRRRRETALRLRKAEETARRPQGGEWWVVGLAAAVVAGLLTPIIGLLVRSVSTRDGWSLAGYRALAGTGERGTLQVSGIDAALNSVRTAVDATWLALLIGLLASFVLISVQRRTTAELLDTVLMLPLGVSAVTVGFGYLITLDVLPGDLRTSPLLVPFAQALVVTPLVIRMVLPVLRAIDARLRQAAATLGASPWRVRWEIDVPLAARAVVAAAGFGFVVALGEFGATSFLARPDAPTLPVAIGRLVSRPGELNSQMAYAACALLMIVTIAAVVLIERVRGRAESVGEF</sequence>
<dbReference type="PANTHER" id="PTHR43357:SF4">
    <property type="entry name" value="INNER MEMBRANE ABC TRANSPORTER PERMEASE PROTEIN YDCV"/>
    <property type="match status" value="1"/>
</dbReference>
<evidence type="ECO:0000313" key="11">
    <source>
        <dbReference type="Proteomes" id="UP001500979"/>
    </source>
</evidence>
<reference evidence="10 11" key="1">
    <citation type="journal article" date="2019" name="Int. J. Syst. Evol. Microbiol.">
        <title>The Global Catalogue of Microorganisms (GCM) 10K type strain sequencing project: providing services to taxonomists for standard genome sequencing and annotation.</title>
        <authorList>
            <consortium name="The Broad Institute Genomics Platform"/>
            <consortium name="The Broad Institute Genome Sequencing Center for Infectious Disease"/>
            <person name="Wu L."/>
            <person name="Ma J."/>
        </authorList>
    </citation>
    <scope>NUCLEOTIDE SEQUENCE [LARGE SCALE GENOMIC DNA]</scope>
    <source>
        <strain evidence="10 11">JCM 9383</strain>
    </source>
</reference>
<evidence type="ECO:0000256" key="8">
    <source>
        <dbReference type="RuleBase" id="RU363032"/>
    </source>
</evidence>
<evidence type="ECO:0000256" key="2">
    <source>
        <dbReference type="ARBA" id="ARBA00022448"/>
    </source>
</evidence>
<evidence type="ECO:0000259" key="9">
    <source>
        <dbReference type="PROSITE" id="PS50928"/>
    </source>
</evidence>
<dbReference type="RefSeq" id="WP_425565167.1">
    <property type="nucleotide sequence ID" value="NZ_BAAAUX010000023.1"/>
</dbReference>
<evidence type="ECO:0000256" key="5">
    <source>
        <dbReference type="ARBA" id="ARBA00022692"/>
    </source>
</evidence>
<organism evidence="10 11">
    <name type="scientific">Saccharopolyspora taberi</name>
    <dbReference type="NCBI Taxonomy" id="60895"/>
    <lineage>
        <taxon>Bacteria</taxon>
        <taxon>Bacillati</taxon>
        <taxon>Actinomycetota</taxon>
        <taxon>Actinomycetes</taxon>
        <taxon>Pseudonocardiales</taxon>
        <taxon>Pseudonocardiaceae</taxon>
        <taxon>Saccharopolyspora</taxon>
    </lineage>
</organism>
<evidence type="ECO:0000256" key="6">
    <source>
        <dbReference type="ARBA" id="ARBA00022989"/>
    </source>
</evidence>
<accession>A0ABN3VKZ8</accession>
<evidence type="ECO:0000256" key="1">
    <source>
        <dbReference type="ARBA" id="ARBA00004429"/>
    </source>
</evidence>
<name>A0ABN3VKZ8_9PSEU</name>
<dbReference type="Pfam" id="PF00528">
    <property type="entry name" value="BPD_transp_1"/>
    <property type="match status" value="2"/>
</dbReference>
<feature type="transmembrane region" description="Helical" evidence="8">
    <location>
        <begin position="100"/>
        <end position="121"/>
    </location>
</feature>
<comment type="similarity">
    <text evidence="8">Belongs to the binding-protein-dependent transport system permease family.</text>
</comment>
<feature type="transmembrane region" description="Helical" evidence="8">
    <location>
        <begin position="278"/>
        <end position="300"/>
    </location>
</feature>
<dbReference type="PROSITE" id="PS50928">
    <property type="entry name" value="ABC_TM1"/>
    <property type="match status" value="2"/>
</dbReference>
<keyword evidence="11" id="KW-1185">Reference proteome</keyword>
<dbReference type="InterPro" id="IPR000515">
    <property type="entry name" value="MetI-like"/>
</dbReference>
<keyword evidence="6 8" id="KW-1133">Transmembrane helix</keyword>
<dbReference type="CDD" id="cd06261">
    <property type="entry name" value="TM_PBP2"/>
    <property type="match status" value="2"/>
</dbReference>
<feature type="transmembrane region" description="Helical" evidence="8">
    <location>
        <begin position="127"/>
        <end position="148"/>
    </location>
</feature>
<dbReference type="Gene3D" id="1.10.3720.10">
    <property type="entry name" value="MetI-like"/>
    <property type="match status" value="2"/>
</dbReference>
<dbReference type="PANTHER" id="PTHR43357">
    <property type="entry name" value="INNER MEMBRANE ABC TRANSPORTER PERMEASE PROTEIN YDCV"/>
    <property type="match status" value="1"/>
</dbReference>
<proteinExistence type="inferred from homology"/>
<keyword evidence="5 8" id="KW-0812">Transmembrane</keyword>
<protein>
    <submittedName>
        <fullName evidence="10">Iron ABC transporter permease</fullName>
    </submittedName>
</protein>
<feature type="transmembrane region" description="Helical" evidence="8">
    <location>
        <begin position="509"/>
        <end position="528"/>
    </location>
</feature>
<evidence type="ECO:0000256" key="4">
    <source>
        <dbReference type="ARBA" id="ARBA00022519"/>
    </source>
</evidence>
<dbReference type="InterPro" id="IPR035906">
    <property type="entry name" value="MetI-like_sf"/>
</dbReference>
<feature type="transmembrane region" description="Helical" evidence="8">
    <location>
        <begin position="457"/>
        <end position="475"/>
    </location>
</feature>
<dbReference type="SUPFAM" id="SSF161098">
    <property type="entry name" value="MetI-like"/>
    <property type="match status" value="2"/>
</dbReference>
<evidence type="ECO:0000313" key="10">
    <source>
        <dbReference type="EMBL" id="GAA2811908.1"/>
    </source>
</evidence>
<keyword evidence="4" id="KW-0997">Cell inner membrane</keyword>
<gene>
    <name evidence="10" type="ORF">GCM10010470_54190</name>
</gene>
<dbReference type="EMBL" id="BAAAUX010000023">
    <property type="protein sequence ID" value="GAA2811908.1"/>
    <property type="molecule type" value="Genomic_DNA"/>
</dbReference>
<comment type="caution">
    <text evidence="10">The sequence shown here is derived from an EMBL/GenBank/DDBJ whole genome shotgun (WGS) entry which is preliminary data.</text>
</comment>
<feature type="domain" description="ABC transmembrane type-1" evidence="9">
    <location>
        <begin position="62"/>
        <end position="250"/>
    </location>
</feature>
<dbReference type="Proteomes" id="UP001500979">
    <property type="component" value="Unassembled WGS sequence"/>
</dbReference>
<keyword evidence="3" id="KW-1003">Cell membrane</keyword>
<evidence type="ECO:0000256" key="3">
    <source>
        <dbReference type="ARBA" id="ARBA00022475"/>
    </source>
</evidence>
<feature type="transmembrane region" description="Helical" evidence="8">
    <location>
        <begin position="374"/>
        <end position="394"/>
    </location>
</feature>